<organism evidence="2 3">
    <name type="scientific">Hohenbuehelia grisea</name>
    <dbReference type="NCBI Taxonomy" id="104357"/>
    <lineage>
        <taxon>Eukaryota</taxon>
        <taxon>Fungi</taxon>
        <taxon>Dikarya</taxon>
        <taxon>Basidiomycota</taxon>
        <taxon>Agaricomycotina</taxon>
        <taxon>Agaricomycetes</taxon>
        <taxon>Agaricomycetidae</taxon>
        <taxon>Agaricales</taxon>
        <taxon>Pleurotineae</taxon>
        <taxon>Pleurotaceae</taxon>
        <taxon>Hohenbuehelia</taxon>
    </lineage>
</organism>
<gene>
    <name evidence="2" type="ORF">HGRIS_010419</name>
</gene>
<feature type="compositionally biased region" description="Basic and acidic residues" evidence="1">
    <location>
        <begin position="195"/>
        <end position="208"/>
    </location>
</feature>
<proteinExistence type="predicted"/>
<name>A0ABR3IZ98_9AGAR</name>
<evidence type="ECO:0000313" key="2">
    <source>
        <dbReference type="EMBL" id="KAL0948609.1"/>
    </source>
</evidence>
<keyword evidence="3" id="KW-1185">Reference proteome</keyword>
<evidence type="ECO:0000256" key="1">
    <source>
        <dbReference type="SAM" id="MobiDB-lite"/>
    </source>
</evidence>
<feature type="region of interest" description="Disordered" evidence="1">
    <location>
        <begin position="64"/>
        <end position="101"/>
    </location>
</feature>
<feature type="compositionally biased region" description="Basic residues" evidence="1">
    <location>
        <begin position="116"/>
        <end position="126"/>
    </location>
</feature>
<feature type="compositionally biased region" description="Polar residues" evidence="1">
    <location>
        <begin position="128"/>
        <end position="141"/>
    </location>
</feature>
<comment type="caution">
    <text evidence="2">The sequence shown here is derived from an EMBL/GenBank/DDBJ whole genome shotgun (WGS) entry which is preliminary data.</text>
</comment>
<sequence>MPELQSISDSSSDESTDTDNDGVYAVRVMNGFNRPPYEAQKAQLQWAMPAERATKEITRNRRQVIDHILMPPVPGTSQRRDKRPVKPAPPPQEPQLVRQASQPCKLCLRSLDLPRMCHRPAPRPRTRNAVSATPTRSTTRAQPRPFGLRPVRRPRFAPTQPEPVISGVPMRDPPAERIHQRNAPPRSPTNPFQYHRHETPPISKDHPAHLSAPKPGRNRN</sequence>
<feature type="region of interest" description="Disordered" evidence="1">
    <location>
        <begin position="1"/>
        <end position="23"/>
    </location>
</feature>
<dbReference type="EMBL" id="JASNQZ010000013">
    <property type="protein sequence ID" value="KAL0948609.1"/>
    <property type="molecule type" value="Genomic_DNA"/>
</dbReference>
<reference evidence="3" key="1">
    <citation type="submission" date="2024-06" db="EMBL/GenBank/DDBJ databases">
        <title>Multi-omics analyses provide insights into the biosynthesis of the anticancer antibiotic pleurotin in Hohenbuehelia grisea.</title>
        <authorList>
            <person name="Weaver J.A."/>
            <person name="Alberti F."/>
        </authorList>
    </citation>
    <scope>NUCLEOTIDE SEQUENCE [LARGE SCALE GENOMIC DNA]</scope>
    <source>
        <strain evidence="3">T-177</strain>
    </source>
</reference>
<feature type="compositionally biased region" description="Acidic residues" evidence="1">
    <location>
        <begin position="11"/>
        <end position="20"/>
    </location>
</feature>
<accession>A0ABR3IZ98</accession>
<dbReference type="Proteomes" id="UP001556367">
    <property type="component" value="Unassembled WGS sequence"/>
</dbReference>
<protein>
    <submittedName>
        <fullName evidence="2">Uncharacterized protein</fullName>
    </submittedName>
</protein>
<evidence type="ECO:0000313" key="3">
    <source>
        <dbReference type="Proteomes" id="UP001556367"/>
    </source>
</evidence>
<feature type="region of interest" description="Disordered" evidence="1">
    <location>
        <begin position="115"/>
        <end position="220"/>
    </location>
</feature>